<accession>A0A1H6IIM9</accession>
<dbReference type="OrthoDB" id="323926at2"/>
<evidence type="ECO:0000313" key="4">
    <source>
        <dbReference type="EMBL" id="SEH46381.1"/>
    </source>
</evidence>
<evidence type="ECO:0000256" key="1">
    <source>
        <dbReference type="ARBA" id="ARBA00023002"/>
    </source>
</evidence>
<dbReference type="CDD" id="cd08182">
    <property type="entry name" value="HEPD"/>
    <property type="match status" value="1"/>
</dbReference>
<dbReference type="Pfam" id="PF00465">
    <property type="entry name" value="Fe-ADH"/>
    <property type="match status" value="1"/>
</dbReference>
<dbReference type="InterPro" id="IPR039697">
    <property type="entry name" value="Alcohol_dehydrogenase_Fe"/>
</dbReference>
<proteinExistence type="predicted"/>
<sequence>MQDNSSAPRALPHGDRPGVFGRGAIDSLPEYAKRHGYSRILLVTGKRSFDSSGAARVVAGLAPIATIDRWSDFEPNPSTDDLACGLSKIAQFNPELVVGIGGGSVLDMAKLVRAFAGTTDLMADLHSYKAGDFSRLPSDQPDLVLLPTTAGSGSEATHFAVVYVGSEKHSVASASLRADYVILDSELSMSASPYQKATSGIDAVCQSMESIWAVASTAESHRFAVEALALLIPALPEWVAGNNDMAERVVAGSHLAGRAIDETKTTGPHAMSYALTKQYGISHGHAVALTFSAFAVAHASAGADKLQGALPPQAHRVSMAALSDAVGLREPSELGDWFRRFCASVNLKLGLHHYGVDSAAYPALAQCVNLERLSNNPIEMSHSDLCEILHRSR</sequence>
<feature type="domain" description="Fe-containing alcohol dehydrogenase-like C-terminal" evidence="3">
    <location>
        <begin position="197"/>
        <end position="391"/>
    </location>
</feature>
<name>A0A1H6IIM9_MYCRU</name>
<dbReference type="GO" id="GO:0046872">
    <property type="term" value="F:metal ion binding"/>
    <property type="evidence" value="ECO:0007669"/>
    <property type="project" value="InterPro"/>
</dbReference>
<keyword evidence="5" id="KW-1185">Reference proteome</keyword>
<dbReference type="InterPro" id="IPR035873">
    <property type="entry name" value="PhpC"/>
</dbReference>
<dbReference type="GO" id="GO:0004022">
    <property type="term" value="F:alcohol dehydrogenase (NAD+) activity"/>
    <property type="evidence" value="ECO:0007669"/>
    <property type="project" value="TreeGrafter"/>
</dbReference>
<gene>
    <name evidence="4" type="ORF">SAMN04489835_0089</name>
</gene>
<dbReference type="Pfam" id="PF25137">
    <property type="entry name" value="ADH_Fe_C"/>
    <property type="match status" value="1"/>
</dbReference>
<dbReference type="STRING" id="370526.SAMN04489835_0089"/>
<keyword evidence="1" id="KW-0560">Oxidoreductase</keyword>
<dbReference type="InterPro" id="IPR001670">
    <property type="entry name" value="ADH_Fe/GldA"/>
</dbReference>
<protein>
    <submittedName>
        <fullName evidence="4">Alcohol dehydrogenase, class IV</fullName>
    </submittedName>
</protein>
<dbReference type="PANTHER" id="PTHR11496">
    <property type="entry name" value="ALCOHOL DEHYDROGENASE"/>
    <property type="match status" value="1"/>
</dbReference>
<dbReference type="EMBL" id="LT629971">
    <property type="protein sequence ID" value="SEH46381.1"/>
    <property type="molecule type" value="Genomic_DNA"/>
</dbReference>
<dbReference type="AlphaFoldDB" id="A0A1H6IIM9"/>
<dbReference type="SUPFAM" id="SSF56796">
    <property type="entry name" value="Dehydroquinate synthase-like"/>
    <property type="match status" value="1"/>
</dbReference>
<dbReference type="Gene3D" id="1.20.1090.10">
    <property type="entry name" value="Dehydroquinate synthase-like - alpha domain"/>
    <property type="match status" value="1"/>
</dbReference>
<organism evidence="4 5">
    <name type="scientific">Mycolicibacterium rutilum</name>
    <name type="common">Mycobacterium rutilum</name>
    <dbReference type="NCBI Taxonomy" id="370526"/>
    <lineage>
        <taxon>Bacteria</taxon>
        <taxon>Bacillati</taxon>
        <taxon>Actinomycetota</taxon>
        <taxon>Actinomycetes</taxon>
        <taxon>Mycobacteriales</taxon>
        <taxon>Mycobacteriaceae</taxon>
        <taxon>Mycolicibacterium</taxon>
    </lineage>
</organism>
<dbReference type="InterPro" id="IPR056798">
    <property type="entry name" value="ADH_Fe_C"/>
</dbReference>
<evidence type="ECO:0000259" key="2">
    <source>
        <dbReference type="Pfam" id="PF00465"/>
    </source>
</evidence>
<dbReference type="GO" id="GO:0017000">
    <property type="term" value="P:antibiotic biosynthetic process"/>
    <property type="evidence" value="ECO:0007669"/>
    <property type="project" value="InterPro"/>
</dbReference>
<dbReference type="PANTHER" id="PTHR11496:SF83">
    <property type="entry name" value="HYDROXYACID-OXOACID TRANSHYDROGENASE, MITOCHONDRIAL"/>
    <property type="match status" value="1"/>
</dbReference>
<evidence type="ECO:0000259" key="3">
    <source>
        <dbReference type="Pfam" id="PF25137"/>
    </source>
</evidence>
<evidence type="ECO:0000313" key="5">
    <source>
        <dbReference type="Proteomes" id="UP000182915"/>
    </source>
</evidence>
<feature type="domain" description="Alcohol dehydrogenase iron-type/glycerol dehydrogenase GldA" evidence="2">
    <location>
        <begin position="19"/>
        <end position="184"/>
    </location>
</feature>
<dbReference type="Gene3D" id="3.40.50.1970">
    <property type="match status" value="1"/>
</dbReference>
<dbReference type="Proteomes" id="UP000182915">
    <property type="component" value="Chromosome I"/>
</dbReference>
<reference evidence="5" key="1">
    <citation type="submission" date="2016-10" db="EMBL/GenBank/DDBJ databases">
        <authorList>
            <person name="Varghese N."/>
            <person name="Submissions S."/>
        </authorList>
    </citation>
    <scope>NUCLEOTIDE SEQUENCE [LARGE SCALE GENOMIC DNA]</scope>
    <source>
        <strain evidence="5">DSM 45405</strain>
    </source>
</reference>
<dbReference type="RefSeq" id="WP_083405480.1">
    <property type="nucleotide sequence ID" value="NZ_LT629971.1"/>
</dbReference>